<evidence type="ECO:0000313" key="7">
    <source>
        <dbReference type="EMBL" id="KAK7463417.1"/>
    </source>
</evidence>
<name>A0ABR1JKT2_9AGAR</name>
<dbReference type="SUPFAM" id="SSF54373">
    <property type="entry name" value="FAD-linked reductases, C-terminal domain"/>
    <property type="match status" value="1"/>
</dbReference>
<dbReference type="InterPro" id="IPR036188">
    <property type="entry name" value="FAD/NAD-bd_sf"/>
</dbReference>
<dbReference type="PIRSF" id="PIRSF000137">
    <property type="entry name" value="Alcohol_oxidase"/>
    <property type="match status" value="1"/>
</dbReference>
<evidence type="ECO:0000256" key="4">
    <source>
        <dbReference type="ARBA" id="ARBA00022827"/>
    </source>
</evidence>
<keyword evidence="3" id="KW-0285">Flavoprotein</keyword>
<comment type="cofactor">
    <cofactor evidence="1">
        <name>FAD</name>
        <dbReference type="ChEBI" id="CHEBI:57692"/>
    </cofactor>
</comment>
<dbReference type="Pfam" id="PF00732">
    <property type="entry name" value="GMC_oxred_N"/>
    <property type="match status" value="1"/>
</dbReference>
<organism evidence="7 8">
    <name type="scientific">Marasmiellus scandens</name>
    <dbReference type="NCBI Taxonomy" id="2682957"/>
    <lineage>
        <taxon>Eukaryota</taxon>
        <taxon>Fungi</taxon>
        <taxon>Dikarya</taxon>
        <taxon>Basidiomycota</taxon>
        <taxon>Agaricomycotina</taxon>
        <taxon>Agaricomycetes</taxon>
        <taxon>Agaricomycetidae</taxon>
        <taxon>Agaricales</taxon>
        <taxon>Marasmiineae</taxon>
        <taxon>Omphalotaceae</taxon>
        <taxon>Marasmiellus</taxon>
    </lineage>
</organism>
<dbReference type="InterPro" id="IPR000172">
    <property type="entry name" value="GMC_OxRdtase_N"/>
</dbReference>
<evidence type="ECO:0000256" key="2">
    <source>
        <dbReference type="ARBA" id="ARBA00010790"/>
    </source>
</evidence>
<keyword evidence="4" id="KW-0274">FAD</keyword>
<evidence type="ECO:0000256" key="3">
    <source>
        <dbReference type="ARBA" id="ARBA00022630"/>
    </source>
</evidence>
<dbReference type="Pfam" id="PF05199">
    <property type="entry name" value="GMC_oxred_C"/>
    <property type="match status" value="1"/>
</dbReference>
<dbReference type="EMBL" id="JBANRG010000009">
    <property type="protein sequence ID" value="KAK7463417.1"/>
    <property type="molecule type" value="Genomic_DNA"/>
</dbReference>
<keyword evidence="8" id="KW-1185">Reference proteome</keyword>
<sequence>MASTVFLKRLHALLGTAGLSALLIALRYAWKRRVASQNALLYGNQVAYDEFDVIVVGGGTSGCVLASRLSEDPRIKVLLVEAGGSGKALSFTRLPSGYGRLFWTEHVFPFYTEPQTFASERKRFWPRAKMLGGCSSINAQMAQFGAPEDFDQWGSFMNDDSWSWKNFRQYFNKFETYKPDSRYPQVDTSVRGKNGPIRVGYFNTVSNSAKAFVDACVKVGIPFTPDFNGPNGTMGVSRVMTYVDEKHQRVSSESAYLTPQVLSRPNLTVAIHSTVTRILFEEKDGETRAAGIEYAETQWGKRYRVKARKEVVLSAGAVHTPHTLMLSGIGPAEHLKEHDIPIVKDLPGVGQNLVDHPVVDVAFKDKLDSSPLFLKPKGLMDTWRLLKTVAQYNLGYGGVLAMNFGESAAFVRSDDPSLFPSSQYPNANGRIEDSTSSANSPDLEIFTTPFAYKEHGSVFYDVHTRALHVYLLRPTSKGEVRLKSRNPFDLPSVNPNYLQTPDDLYKLVRGTQLCLRIAQASPMRPFVDHECSRDDLDQNLDKKTNEELEKIVKERVDTVYHPTSTCRMAPLSEGGVVDSKLRVYGVKGLRVCDTSFFPWIISGHTAGACFAAAEKLADEIKAEFN</sequence>
<evidence type="ECO:0000313" key="8">
    <source>
        <dbReference type="Proteomes" id="UP001498398"/>
    </source>
</evidence>
<reference evidence="7 8" key="1">
    <citation type="submission" date="2024-01" db="EMBL/GenBank/DDBJ databases">
        <title>A draft genome for the cacao thread blight pathogen Marasmiellus scandens.</title>
        <authorList>
            <person name="Baruah I.K."/>
            <person name="Leung J."/>
            <person name="Bukari Y."/>
            <person name="Amoako-Attah I."/>
            <person name="Meinhardt L.W."/>
            <person name="Bailey B.A."/>
            <person name="Cohen S.P."/>
        </authorList>
    </citation>
    <scope>NUCLEOTIDE SEQUENCE [LARGE SCALE GENOMIC DNA]</scope>
    <source>
        <strain evidence="7 8">GH-19</strain>
    </source>
</reference>
<evidence type="ECO:0000259" key="5">
    <source>
        <dbReference type="Pfam" id="PF00732"/>
    </source>
</evidence>
<proteinExistence type="inferred from homology"/>
<dbReference type="Gene3D" id="3.50.50.60">
    <property type="entry name" value="FAD/NAD(P)-binding domain"/>
    <property type="match status" value="1"/>
</dbReference>
<dbReference type="Proteomes" id="UP001498398">
    <property type="component" value="Unassembled WGS sequence"/>
</dbReference>
<dbReference type="Gene3D" id="3.30.560.10">
    <property type="entry name" value="Glucose Oxidase, domain 3"/>
    <property type="match status" value="1"/>
</dbReference>
<dbReference type="PANTHER" id="PTHR11552:SF147">
    <property type="entry name" value="CHOLINE DEHYDROGENASE, MITOCHONDRIAL"/>
    <property type="match status" value="1"/>
</dbReference>
<evidence type="ECO:0000259" key="6">
    <source>
        <dbReference type="Pfam" id="PF05199"/>
    </source>
</evidence>
<dbReference type="SUPFAM" id="SSF51905">
    <property type="entry name" value="FAD/NAD(P)-binding domain"/>
    <property type="match status" value="1"/>
</dbReference>
<comment type="similarity">
    <text evidence="2">Belongs to the GMC oxidoreductase family.</text>
</comment>
<evidence type="ECO:0000256" key="1">
    <source>
        <dbReference type="ARBA" id="ARBA00001974"/>
    </source>
</evidence>
<dbReference type="InterPro" id="IPR007867">
    <property type="entry name" value="GMC_OxRtase_C"/>
</dbReference>
<gene>
    <name evidence="7" type="ORF">VKT23_006770</name>
</gene>
<comment type="caution">
    <text evidence="7">The sequence shown here is derived from an EMBL/GenBank/DDBJ whole genome shotgun (WGS) entry which is preliminary data.</text>
</comment>
<dbReference type="InterPro" id="IPR012132">
    <property type="entry name" value="GMC_OxRdtase"/>
</dbReference>
<feature type="domain" description="Glucose-methanol-choline oxidoreductase N-terminal" evidence="5">
    <location>
        <begin position="51"/>
        <end position="358"/>
    </location>
</feature>
<protein>
    <submittedName>
        <fullName evidence="7">Uncharacterized protein</fullName>
    </submittedName>
</protein>
<dbReference type="PANTHER" id="PTHR11552">
    <property type="entry name" value="GLUCOSE-METHANOL-CHOLINE GMC OXIDOREDUCTASE"/>
    <property type="match status" value="1"/>
</dbReference>
<accession>A0ABR1JKT2</accession>
<feature type="domain" description="Glucose-methanol-choline oxidoreductase C-terminal" evidence="6">
    <location>
        <begin position="474"/>
        <end position="613"/>
    </location>
</feature>